<dbReference type="OrthoDB" id="4539697at2759"/>
<dbReference type="PANTHER" id="PTHR37489:SF1">
    <property type="entry name" value="DUF3500 DOMAIN-CONTAINING PROTEIN"/>
    <property type="match status" value="1"/>
</dbReference>
<comment type="caution">
    <text evidence="1">The sequence shown here is derived from an EMBL/GenBank/DDBJ whole genome shotgun (WGS) entry which is preliminary data.</text>
</comment>
<gene>
    <name evidence="1" type="ORF">N7463_003379</name>
</gene>
<dbReference type="PANTHER" id="PTHR37489">
    <property type="entry name" value="DUF3500 DOMAIN-CONTAINING PROTEIN"/>
    <property type="match status" value="1"/>
</dbReference>
<dbReference type="Proteomes" id="UP001149954">
    <property type="component" value="Unassembled WGS sequence"/>
</dbReference>
<dbReference type="Pfam" id="PF12006">
    <property type="entry name" value="DUF3500"/>
    <property type="match status" value="1"/>
</dbReference>
<name>A0A9X0C9E3_9EURO</name>
<keyword evidence="2" id="KW-1185">Reference proteome</keyword>
<organism evidence="1 2">
    <name type="scientific">Penicillium fimorum</name>
    <dbReference type="NCBI Taxonomy" id="1882269"/>
    <lineage>
        <taxon>Eukaryota</taxon>
        <taxon>Fungi</taxon>
        <taxon>Dikarya</taxon>
        <taxon>Ascomycota</taxon>
        <taxon>Pezizomycotina</taxon>
        <taxon>Eurotiomycetes</taxon>
        <taxon>Eurotiomycetidae</taxon>
        <taxon>Eurotiales</taxon>
        <taxon>Aspergillaceae</taxon>
        <taxon>Penicillium</taxon>
    </lineage>
</organism>
<protein>
    <recommendedName>
        <fullName evidence="3">DUF3500 domain-containing protein</fullName>
    </recommendedName>
</protein>
<evidence type="ECO:0000313" key="1">
    <source>
        <dbReference type="EMBL" id="KAJ5513827.1"/>
    </source>
</evidence>
<evidence type="ECO:0008006" key="3">
    <source>
        <dbReference type="Google" id="ProtNLM"/>
    </source>
</evidence>
<proteinExistence type="predicted"/>
<evidence type="ECO:0000313" key="2">
    <source>
        <dbReference type="Proteomes" id="UP001149954"/>
    </source>
</evidence>
<dbReference type="AlphaFoldDB" id="A0A9X0C9E3"/>
<reference evidence="1" key="2">
    <citation type="journal article" date="2023" name="IMA Fungus">
        <title>Comparative genomic study of the Penicillium genus elucidates a diverse pangenome and 15 lateral gene transfer events.</title>
        <authorList>
            <person name="Petersen C."/>
            <person name="Sorensen T."/>
            <person name="Nielsen M.R."/>
            <person name="Sondergaard T.E."/>
            <person name="Sorensen J.L."/>
            <person name="Fitzpatrick D.A."/>
            <person name="Frisvad J.C."/>
            <person name="Nielsen K.L."/>
        </authorList>
    </citation>
    <scope>NUCLEOTIDE SEQUENCE</scope>
    <source>
        <strain evidence="1">IBT 29495</strain>
    </source>
</reference>
<reference evidence="1" key="1">
    <citation type="submission" date="2022-12" db="EMBL/GenBank/DDBJ databases">
        <authorList>
            <person name="Petersen C."/>
        </authorList>
    </citation>
    <scope>NUCLEOTIDE SEQUENCE</scope>
    <source>
        <strain evidence="1">IBT 29495</strain>
    </source>
</reference>
<accession>A0A9X0C9E3</accession>
<sequence>MAPSLSILEHEPQKSQACGFRKYVPQPGHPRIIGLDKTDIETYSNKIASSPQVVSVFDEWKAQLGERFYGITTDGHRQEGIFGRADEGAPIEKMVAAAKEIQAVLSDAELRDVSYGIDSDSWRKWSNPEVLIFKYGLRLHTLATHKIKAILKLVEASLSDAGYQKVIGAMELNHFLGELVHAAPILNRYSYQFAIYETPSITQPWGFSLTGHHACVNIFILGKQMTISPVFLGAEPNQIDAGPRKGLSLCVDEETYGLKLMQSLPKSLQQKAQIYTEMYTDKMPPGRWNPYDQRHLGGAFQDNRIIPYEGIKATEIPSAQQALLLTVIASFLVLLPLNPFRARMQQIKNALDETYFSWIGGFGDEDPFYYRIQSPVIIVEFDHHSGVFLLNEAPGKHHIHTIIRTPNGNDYGRELLKEFRNGVTSKDF</sequence>
<dbReference type="InterPro" id="IPR021889">
    <property type="entry name" value="DUF3500"/>
</dbReference>
<dbReference type="EMBL" id="JAPWDS010000002">
    <property type="protein sequence ID" value="KAJ5513827.1"/>
    <property type="molecule type" value="Genomic_DNA"/>
</dbReference>